<gene>
    <name evidence="2" type="ORF">GA0061070_105521</name>
</gene>
<accession>A0A1C4G7X8</accession>
<dbReference type="SUPFAM" id="SSF55729">
    <property type="entry name" value="Acyl-CoA N-acyltransferases (Nat)"/>
    <property type="match status" value="1"/>
</dbReference>
<proteinExistence type="predicted"/>
<evidence type="ECO:0000259" key="1">
    <source>
        <dbReference type="Pfam" id="PF13302"/>
    </source>
</evidence>
<name>A0A1C4G7X8_9ENTR</name>
<dbReference type="RefSeq" id="WP_090137958.1">
    <property type="nucleotide sequence ID" value="NZ_FMBC01000055.1"/>
</dbReference>
<dbReference type="OrthoDB" id="5295305at2"/>
<feature type="domain" description="N-acetyltransferase" evidence="1">
    <location>
        <begin position="37"/>
        <end position="174"/>
    </location>
</feature>
<dbReference type="InterPro" id="IPR016181">
    <property type="entry name" value="Acyl_CoA_acyltransferase"/>
</dbReference>
<protein>
    <submittedName>
        <fullName evidence="2">Protein N-acetyltransferase, RimJ/RimL family</fullName>
    </submittedName>
</protein>
<dbReference type="InterPro" id="IPR051908">
    <property type="entry name" value="Ribosomal_N-acetyltransferase"/>
</dbReference>
<evidence type="ECO:0000313" key="2">
    <source>
        <dbReference type="EMBL" id="SCC64318.1"/>
    </source>
</evidence>
<dbReference type="Gene3D" id="3.40.630.30">
    <property type="match status" value="1"/>
</dbReference>
<evidence type="ECO:0000313" key="3">
    <source>
        <dbReference type="Proteomes" id="UP000198515"/>
    </source>
</evidence>
<dbReference type="GO" id="GO:1990189">
    <property type="term" value="F:protein N-terminal-serine acetyltransferase activity"/>
    <property type="evidence" value="ECO:0007669"/>
    <property type="project" value="TreeGrafter"/>
</dbReference>
<dbReference type="PANTHER" id="PTHR43441:SF2">
    <property type="entry name" value="FAMILY ACETYLTRANSFERASE, PUTATIVE (AFU_ORTHOLOGUE AFUA_7G00850)-RELATED"/>
    <property type="match status" value="1"/>
</dbReference>
<organism evidence="2 3">
    <name type="scientific">Kosakonia oryziphila</name>
    <dbReference type="NCBI Taxonomy" id="1005667"/>
    <lineage>
        <taxon>Bacteria</taxon>
        <taxon>Pseudomonadati</taxon>
        <taxon>Pseudomonadota</taxon>
        <taxon>Gammaproteobacteria</taxon>
        <taxon>Enterobacterales</taxon>
        <taxon>Enterobacteriaceae</taxon>
        <taxon>Kosakonia</taxon>
    </lineage>
</organism>
<dbReference type="GO" id="GO:0008999">
    <property type="term" value="F:protein-N-terminal-alanine acetyltransferase activity"/>
    <property type="evidence" value="ECO:0007669"/>
    <property type="project" value="TreeGrafter"/>
</dbReference>
<reference evidence="3" key="1">
    <citation type="submission" date="2016-08" db="EMBL/GenBank/DDBJ databases">
        <authorList>
            <person name="Varghese N."/>
            <person name="Submissions Spin"/>
        </authorList>
    </citation>
    <scope>NUCLEOTIDE SEQUENCE [LARGE SCALE GENOMIC DNA]</scope>
    <source>
        <strain evidence="3">REICA_142</strain>
    </source>
</reference>
<dbReference type="AlphaFoldDB" id="A0A1C4G7X8"/>
<dbReference type="PANTHER" id="PTHR43441">
    <property type="entry name" value="RIBOSOMAL-PROTEIN-SERINE ACETYLTRANSFERASE"/>
    <property type="match status" value="1"/>
</dbReference>
<keyword evidence="2" id="KW-0808">Transferase</keyword>
<dbReference type="Proteomes" id="UP000198515">
    <property type="component" value="Unassembled WGS sequence"/>
</dbReference>
<dbReference type="Pfam" id="PF13302">
    <property type="entry name" value="Acetyltransf_3"/>
    <property type="match status" value="1"/>
</dbReference>
<sequence length="234" mass="27723">METYNQYGQRIGQEFSEWAKRAMPEKVVLAGQYCNVVPLAVDHAEDLFPEWQSIDDDRDWTYLEDVRPKDMSACYAYLRNLSTHKERIYYAVQDKADEQIKGIFYVGKFDPENGSFDIGGVNWTPLMKRTRISTESLYLVLAYFFDQLKYRRCEWRTSSYNTEAIKSAERIGFVKEGVLRDKRIRKGHLTDISVFSITLREWPAISSMITGWLREENFDDRSRQLHKLSSFRRY</sequence>
<dbReference type="EMBL" id="FMBC01000055">
    <property type="protein sequence ID" value="SCC64318.1"/>
    <property type="molecule type" value="Genomic_DNA"/>
</dbReference>
<keyword evidence="3" id="KW-1185">Reference proteome</keyword>
<dbReference type="InterPro" id="IPR000182">
    <property type="entry name" value="GNAT_dom"/>
</dbReference>